<keyword evidence="7" id="KW-0067">ATP-binding</keyword>
<keyword evidence="4" id="KW-0808">Transferase</keyword>
<evidence type="ECO:0000256" key="4">
    <source>
        <dbReference type="ARBA" id="ARBA00022679"/>
    </source>
</evidence>
<feature type="domain" description="Histidine kinase/HSP90-like ATPase" evidence="10">
    <location>
        <begin position="295"/>
        <end position="382"/>
    </location>
</feature>
<dbReference type="GO" id="GO:0016020">
    <property type="term" value="C:membrane"/>
    <property type="evidence" value="ECO:0007669"/>
    <property type="project" value="InterPro"/>
</dbReference>
<protein>
    <recommendedName>
        <fullName evidence="2">histidine kinase</fullName>
        <ecNumber evidence="2">2.7.13.3</ecNumber>
    </recommendedName>
</protein>
<organism evidence="12 13">
    <name type="scientific">Prauserella rugosa</name>
    <dbReference type="NCBI Taxonomy" id="43354"/>
    <lineage>
        <taxon>Bacteria</taxon>
        <taxon>Bacillati</taxon>
        <taxon>Actinomycetota</taxon>
        <taxon>Actinomycetes</taxon>
        <taxon>Pseudonocardiales</taxon>
        <taxon>Pseudonocardiaceae</taxon>
        <taxon>Prauserella</taxon>
    </lineage>
</organism>
<keyword evidence="3" id="KW-0597">Phosphoprotein</keyword>
<evidence type="ECO:0000259" key="11">
    <source>
        <dbReference type="Pfam" id="PF07730"/>
    </source>
</evidence>
<evidence type="ECO:0000256" key="7">
    <source>
        <dbReference type="ARBA" id="ARBA00022840"/>
    </source>
</evidence>
<dbReference type="Proteomes" id="UP000317303">
    <property type="component" value="Unassembled WGS sequence"/>
</dbReference>
<dbReference type="PANTHER" id="PTHR24421">
    <property type="entry name" value="NITRATE/NITRITE SENSOR PROTEIN NARX-RELATED"/>
    <property type="match status" value="1"/>
</dbReference>
<dbReference type="Pfam" id="PF02518">
    <property type="entry name" value="HATPase_c"/>
    <property type="match status" value="1"/>
</dbReference>
<keyword evidence="9" id="KW-1133">Transmembrane helix</keyword>
<evidence type="ECO:0000256" key="8">
    <source>
        <dbReference type="ARBA" id="ARBA00023012"/>
    </source>
</evidence>
<sequence>MTTDAAPPLSPAQQSWRLLAASAIGLFLWFTNGVVASRAGYVPDWFVVGDPLVGAGCLAVVLWRRRFPVAVTLATAAGTAASVVAAGPAMLALCSLATRRRPLEIAGMMVAMVGLSQIYVEHGLGAPVDGPLWVELGTGTLTTGIVAAVGAAIGARRVEVQSLRQRAEIAEREQHARAGHARVQERNRIAREMHDVLAHRISLVSMQAGVLDHRRDLPDEERHVLVRSIAESSHQALDELRQVLGVLRAESETREPPQPSFEDVPNLVDEARSAGLDVEIEAPVSSAPSKTVGRTCYRIVQEGLTNATKHAPGAAVRVRIEPIDDQQLRICIHNTSATGPAPAPPSSGFGLLGLAERVNLAGGTLDHRPTSDGGYVLTACLPWTCPESDEGS</sequence>
<evidence type="ECO:0000256" key="2">
    <source>
        <dbReference type="ARBA" id="ARBA00012438"/>
    </source>
</evidence>
<evidence type="ECO:0000313" key="13">
    <source>
        <dbReference type="Proteomes" id="UP000317303"/>
    </source>
</evidence>
<dbReference type="GO" id="GO:0005524">
    <property type="term" value="F:ATP binding"/>
    <property type="evidence" value="ECO:0007669"/>
    <property type="project" value="UniProtKB-KW"/>
</dbReference>
<dbReference type="InterPro" id="IPR036890">
    <property type="entry name" value="HATPase_C_sf"/>
</dbReference>
<feature type="transmembrane region" description="Helical" evidence="9">
    <location>
        <begin position="16"/>
        <end position="35"/>
    </location>
</feature>
<accession>A0A660CD62</accession>
<dbReference type="InterPro" id="IPR003594">
    <property type="entry name" value="HATPase_dom"/>
</dbReference>
<reference evidence="12 13" key="1">
    <citation type="submission" date="2019-07" db="EMBL/GenBank/DDBJ databases">
        <title>R&amp;d 2014.</title>
        <authorList>
            <person name="Klenk H.-P."/>
        </authorList>
    </citation>
    <scope>NUCLEOTIDE SEQUENCE [LARGE SCALE GENOMIC DNA]</scope>
    <source>
        <strain evidence="12 13">DSM 43194</strain>
    </source>
</reference>
<dbReference type="OrthoDB" id="227596at2"/>
<dbReference type="CDD" id="cd16917">
    <property type="entry name" value="HATPase_UhpB-NarQ-NarX-like"/>
    <property type="match status" value="1"/>
</dbReference>
<name>A0A660CD62_9PSEU</name>
<dbReference type="SUPFAM" id="SSF55874">
    <property type="entry name" value="ATPase domain of HSP90 chaperone/DNA topoisomerase II/histidine kinase"/>
    <property type="match status" value="1"/>
</dbReference>
<evidence type="ECO:0000256" key="9">
    <source>
        <dbReference type="SAM" id="Phobius"/>
    </source>
</evidence>
<feature type="transmembrane region" description="Helical" evidence="9">
    <location>
        <begin position="42"/>
        <end position="63"/>
    </location>
</feature>
<evidence type="ECO:0000256" key="1">
    <source>
        <dbReference type="ARBA" id="ARBA00000085"/>
    </source>
</evidence>
<keyword evidence="8" id="KW-0902">Two-component regulatory system</keyword>
<dbReference type="InterPro" id="IPR050482">
    <property type="entry name" value="Sensor_HK_TwoCompSys"/>
</dbReference>
<feature type="transmembrane region" description="Helical" evidence="9">
    <location>
        <begin position="132"/>
        <end position="155"/>
    </location>
</feature>
<dbReference type="Pfam" id="PF07730">
    <property type="entry name" value="HisKA_3"/>
    <property type="match status" value="1"/>
</dbReference>
<proteinExistence type="predicted"/>
<keyword evidence="6 12" id="KW-0418">Kinase</keyword>
<dbReference type="AlphaFoldDB" id="A0A660CD62"/>
<evidence type="ECO:0000259" key="10">
    <source>
        <dbReference type="Pfam" id="PF02518"/>
    </source>
</evidence>
<keyword evidence="13" id="KW-1185">Reference proteome</keyword>
<dbReference type="Gene3D" id="3.30.565.10">
    <property type="entry name" value="Histidine kinase-like ATPase, C-terminal domain"/>
    <property type="match status" value="1"/>
</dbReference>
<feature type="domain" description="Signal transduction histidine kinase subgroup 3 dimerisation and phosphoacceptor" evidence="11">
    <location>
        <begin position="185"/>
        <end position="250"/>
    </location>
</feature>
<dbReference type="RefSeq" id="WP_030533672.1">
    <property type="nucleotide sequence ID" value="NZ_JOIJ01000016.1"/>
</dbReference>
<evidence type="ECO:0000256" key="3">
    <source>
        <dbReference type="ARBA" id="ARBA00022553"/>
    </source>
</evidence>
<gene>
    <name evidence="12" type="ORF">JD82_03382</name>
</gene>
<comment type="caution">
    <text evidence="12">The sequence shown here is derived from an EMBL/GenBank/DDBJ whole genome shotgun (WGS) entry which is preliminary data.</text>
</comment>
<keyword evidence="5" id="KW-0547">Nucleotide-binding</keyword>
<evidence type="ECO:0000256" key="6">
    <source>
        <dbReference type="ARBA" id="ARBA00022777"/>
    </source>
</evidence>
<comment type="catalytic activity">
    <reaction evidence="1">
        <text>ATP + protein L-histidine = ADP + protein N-phospho-L-histidine.</text>
        <dbReference type="EC" id="2.7.13.3"/>
    </reaction>
</comment>
<dbReference type="EC" id="2.7.13.3" evidence="2"/>
<keyword evidence="9" id="KW-0472">Membrane</keyword>
<evidence type="ECO:0000256" key="5">
    <source>
        <dbReference type="ARBA" id="ARBA00022741"/>
    </source>
</evidence>
<dbReference type="GO" id="GO:0000155">
    <property type="term" value="F:phosphorelay sensor kinase activity"/>
    <property type="evidence" value="ECO:0007669"/>
    <property type="project" value="InterPro"/>
</dbReference>
<evidence type="ECO:0000313" key="12">
    <source>
        <dbReference type="EMBL" id="TWH21518.1"/>
    </source>
</evidence>
<dbReference type="EMBL" id="VLJV01000001">
    <property type="protein sequence ID" value="TWH21518.1"/>
    <property type="molecule type" value="Genomic_DNA"/>
</dbReference>
<dbReference type="PANTHER" id="PTHR24421:SF10">
    <property type="entry name" value="NITRATE_NITRITE SENSOR PROTEIN NARQ"/>
    <property type="match status" value="1"/>
</dbReference>
<feature type="transmembrane region" description="Helical" evidence="9">
    <location>
        <begin position="103"/>
        <end position="120"/>
    </location>
</feature>
<dbReference type="GO" id="GO:0046983">
    <property type="term" value="F:protein dimerization activity"/>
    <property type="evidence" value="ECO:0007669"/>
    <property type="project" value="InterPro"/>
</dbReference>
<dbReference type="InterPro" id="IPR011712">
    <property type="entry name" value="Sig_transdc_His_kin_sub3_dim/P"/>
</dbReference>
<dbReference type="Gene3D" id="1.20.5.1930">
    <property type="match status" value="1"/>
</dbReference>
<keyword evidence="9" id="KW-0812">Transmembrane</keyword>
<feature type="transmembrane region" description="Helical" evidence="9">
    <location>
        <begin position="69"/>
        <end position="91"/>
    </location>
</feature>